<evidence type="ECO:0000313" key="4">
    <source>
        <dbReference type="Proteomes" id="UP000789831"/>
    </source>
</evidence>
<comment type="caution">
    <text evidence="3">The sequence shown here is derived from an EMBL/GenBank/DDBJ whole genome shotgun (WGS) entry which is preliminary data.</text>
</comment>
<sequence length="730" mass="83559">MEDTSSNTIKIQVNQETPILIKLDRNINLKELRILLSKNEIQMDDNMVFMQFSVQIPISEESELLLFQILSNDTLKIKAKINWIEIGENIHFGSGLHFTENGPQLAKRKAYTDLIYTEEIKNQPIYDEVVICETENQNSYIKNYVATLNCSPFVNICGQTTNQNTAKKGIKTGYRKSKKVKTILTVTDLKPTKEFENAIDEALKSDNKREQLKKVTEDFGHFWCERLEIGGIIIYKETNEISSNKIQKAKDLSAAANLTPPWPVGIEVTAGIKRDNSNMEASNNSFKLLIVNGGLEECYYEQGMAGWLKSLNDHRSWKAVEFSEIRPIFDILDDKRRLEVSEALGKQIIVSQVVELNITLDLSIRKPFIYEFPRNFRFSSTDQIFVTGMSDDNPKAVFAARLHYVDDRSQPVILLHRLGELKNKSTLKNFSLKLGYIVVGISTLNLSEQLVLESARVSFNDNQCSVIIKNQERDVNTGLISTCVSKSKNLQNDPKSELIMGAHFGYGDNELRACTQHYDEKLRPIYQFDNLPSEFFVNYSVISGQQNDRFGQAQVTKKNLGLCLLPSKKSKVTFKKYPQLVTTRLQEPIFISLISNNCQEKCVHGFFKITSEYAVFQSFNNPITKYHQVAYFSTNLLFPKVESSPSIQDSQENGNEEKNKKGEGKSSFSATRQINTERTNTTELANTSYRQDRRKRKEQIKDTITKSNEYETFECTNKFRTTTRPGYQRS</sequence>
<feature type="domain" description="MACPF-like" evidence="2">
    <location>
        <begin position="97"/>
        <end position="339"/>
    </location>
</feature>
<dbReference type="Proteomes" id="UP000789831">
    <property type="component" value="Unassembled WGS sequence"/>
</dbReference>
<organism evidence="3 4">
    <name type="scientific">Ambispora gerdemannii</name>
    <dbReference type="NCBI Taxonomy" id="144530"/>
    <lineage>
        <taxon>Eukaryota</taxon>
        <taxon>Fungi</taxon>
        <taxon>Fungi incertae sedis</taxon>
        <taxon>Mucoromycota</taxon>
        <taxon>Glomeromycotina</taxon>
        <taxon>Glomeromycetes</taxon>
        <taxon>Archaeosporales</taxon>
        <taxon>Ambisporaceae</taxon>
        <taxon>Ambispora</taxon>
    </lineage>
</organism>
<reference evidence="3" key="1">
    <citation type="submission" date="2021-06" db="EMBL/GenBank/DDBJ databases">
        <authorList>
            <person name="Kallberg Y."/>
            <person name="Tangrot J."/>
            <person name="Rosling A."/>
        </authorList>
    </citation>
    <scope>NUCLEOTIDE SEQUENCE</scope>
    <source>
        <strain evidence="3">MT106</strain>
    </source>
</reference>
<evidence type="ECO:0000256" key="1">
    <source>
        <dbReference type="SAM" id="MobiDB-lite"/>
    </source>
</evidence>
<feature type="compositionally biased region" description="Basic and acidic residues" evidence="1">
    <location>
        <begin position="655"/>
        <end position="664"/>
    </location>
</feature>
<dbReference type="InterPro" id="IPR054586">
    <property type="entry name" value="MACPF_1_fungal"/>
</dbReference>
<dbReference type="AlphaFoldDB" id="A0A9N9CD00"/>
<proteinExistence type="predicted"/>
<evidence type="ECO:0000259" key="2">
    <source>
        <dbReference type="Pfam" id="PF22693"/>
    </source>
</evidence>
<keyword evidence="4" id="KW-1185">Reference proteome</keyword>
<accession>A0A9N9CD00</accession>
<name>A0A9N9CD00_9GLOM</name>
<feature type="non-terminal residue" evidence="3">
    <location>
        <position position="730"/>
    </location>
</feature>
<protein>
    <submittedName>
        <fullName evidence="3">1884_t:CDS:1</fullName>
    </submittedName>
</protein>
<feature type="compositionally biased region" description="Polar residues" evidence="1">
    <location>
        <begin position="666"/>
        <end position="689"/>
    </location>
</feature>
<dbReference type="OrthoDB" id="2373238at2759"/>
<feature type="region of interest" description="Disordered" evidence="1">
    <location>
        <begin position="643"/>
        <end position="707"/>
    </location>
</feature>
<dbReference type="EMBL" id="CAJVPL010001976">
    <property type="protein sequence ID" value="CAG8594573.1"/>
    <property type="molecule type" value="Genomic_DNA"/>
</dbReference>
<dbReference type="Pfam" id="PF22693">
    <property type="entry name" value="MACPF_1"/>
    <property type="match status" value="1"/>
</dbReference>
<gene>
    <name evidence="3" type="ORF">AGERDE_LOCUS8782</name>
</gene>
<evidence type="ECO:0000313" key="3">
    <source>
        <dbReference type="EMBL" id="CAG8594573.1"/>
    </source>
</evidence>